<feature type="compositionally biased region" description="Polar residues" evidence="8">
    <location>
        <begin position="34"/>
        <end position="49"/>
    </location>
</feature>
<evidence type="ECO:0000313" key="11">
    <source>
        <dbReference type="Proteomes" id="UP000271241"/>
    </source>
</evidence>
<accession>A0A4P9XJU0</accession>
<keyword evidence="3 7" id="KW-0805">Transcription regulation</keyword>
<feature type="domain" description="Mediator complex subunit Med1" evidence="9">
    <location>
        <begin position="155"/>
        <end position="291"/>
    </location>
</feature>
<dbReference type="Proteomes" id="UP000271241">
    <property type="component" value="Unassembled WGS sequence"/>
</dbReference>
<keyword evidence="5 7" id="KW-0804">Transcription</keyword>
<evidence type="ECO:0000313" key="10">
    <source>
        <dbReference type="EMBL" id="RKP06053.1"/>
    </source>
</evidence>
<dbReference type="EMBL" id="KZ992965">
    <property type="protein sequence ID" value="RKP06053.1"/>
    <property type="molecule type" value="Genomic_DNA"/>
</dbReference>
<comment type="similarity">
    <text evidence="2 7">Belongs to the Mediator complex subunit 1 family.</text>
</comment>
<dbReference type="Pfam" id="PF10744">
    <property type="entry name" value="Med1"/>
    <property type="match status" value="1"/>
</dbReference>
<proteinExistence type="inferred from homology"/>
<gene>
    <name evidence="10" type="ORF">THASP1DRAFT_25552</name>
</gene>
<dbReference type="GO" id="GO:0016592">
    <property type="term" value="C:mediator complex"/>
    <property type="evidence" value="ECO:0007669"/>
    <property type="project" value="InterPro"/>
</dbReference>
<evidence type="ECO:0000256" key="8">
    <source>
        <dbReference type="SAM" id="MobiDB-lite"/>
    </source>
</evidence>
<dbReference type="GO" id="GO:0003712">
    <property type="term" value="F:transcription coregulator activity"/>
    <property type="evidence" value="ECO:0007669"/>
    <property type="project" value="InterPro"/>
</dbReference>
<evidence type="ECO:0000256" key="2">
    <source>
        <dbReference type="ARBA" id="ARBA00006210"/>
    </source>
</evidence>
<evidence type="ECO:0000259" key="9">
    <source>
        <dbReference type="Pfam" id="PF10744"/>
    </source>
</evidence>
<evidence type="ECO:0000256" key="4">
    <source>
        <dbReference type="ARBA" id="ARBA00023159"/>
    </source>
</evidence>
<dbReference type="OrthoDB" id="2281547at2759"/>
<dbReference type="InterPro" id="IPR019680">
    <property type="entry name" value="Mediator_Med1"/>
</dbReference>
<feature type="region of interest" description="Disordered" evidence="8">
    <location>
        <begin position="34"/>
        <end position="68"/>
    </location>
</feature>
<dbReference type="STRING" id="78915.A0A4P9XJU0"/>
<evidence type="ECO:0000256" key="1">
    <source>
        <dbReference type="ARBA" id="ARBA00004123"/>
    </source>
</evidence>
<name>A0A4P9XJU0_9FUNG</name>
<dbReference type="GO" id="GO:0045944">
    <property type="term" value="P:positive regulation of transcription by RNA polymerase II"/>
    <property type="evidence" value="ECO:0007669"/>
    <property type="project" value="UniProtKB-ARBA"/>
</dbReference>
<keyword evidence="6 7" id="KW-0539">Nucleus</keyword>
<evidence type="ECO:0000256" key="7">
    <source>
        <dbReference type="RuleBase" id="RU364059"/>
    </source>
</evidence>
<protein>
    <recommendedName>
        <fullName evidence="7">Mediator of RNA polymerase II transcription subunit 1</fullName>
    </recommendedName>
    <alternativeName>
        <fullName evidence="7">Mediator complex subunit 1</fullName>
    </alternativeName>
</protein>
<reference evidence="11" key="1">
    <citation type="journal article" date="2018" name="Nat. Microbiol.">
        <title>Leveraging single-cell genomics to expand the fungal tree of life.</title>
        <authorList>
            <person name="Ahrendt S.R."/>
            <person name="Quandt C.A."/>
            <person name="Ciobanu D."/>
            <person name="Clum A."/>
            <person name="Salamov A."/>
            <person name="Andreopoulos B."/>
            <person name="Cheng J.F."/>
            <person name="Woyke T."/>
            <person name="Pelin A."/>
            <person name="Henrissat B."/>
            <person name="Reynolds N.K."/>
            <person name="Benny G.L."/>
            <person name="Smith M.E."/>
            <person name="James T.Y."/>
            <person name="Grigoriev I.V."/>
        </authorList>
    </citation>
    <scope>NUCLEOTIDE SEQUENCE [LARGE SCALE GENOMIC DNA]</scope>
    <source>
        <strain evidence="11">RSA 1356</strain>
    </source>
</reference>
<dbReference type="AlphaFoldDB" id="A0A4P9XJU0"/>
<organism evidence="10 11">
    <name type="scientific">Thamnocephalis sphaerospora</name>
    <dbReference type="NCBI Taxonomy" id="78915"/>
    <lineage>
        <taxon>Eukaryota</taxon>
        <taxon>Fungi</taxon>
        <taxon>Fungi incertae sedis</taxon>
        <taxon>Zoopagomycota</taxon>
        <taxon>Zoopagomycotina</taxon>
        <taxon>Zoopagomycetes</taxon>
        <taxon>Zoopagales</taxon>
        <taxon>Sigmoideomycetaceae</taxon>
        <taxon>Thamnocephalis</taxon>
    </lineage>
</organism>
<evidence type="ECO:0000256" key="3">
    <source>
        <dbReference type="ARBA" id="ARBA00023015"/>
    </source>
</evidence>
<sequence>MAGLEVNEVRTLDTILEDVEHLLAKAARLWSIDDGSSASPDGKTTTQPRDNAADASGENGASAHATTSGHVSLDGLRAALGERLSEARGVLTEYRDTTLPLAVAAGQTGCASLRNFSSLLKDETLLRRDVHRLRTTAQDCQRLIAAACRDESSRIKQLVNRLESIAKEHGLEVYRDTSTRDGQQHIAVMLAGAVVVVDVELTGMSAIETKVTYALPEDGTASGAASMDSVLVDQLLARTLGASDFDAFDKNLSWLAEVDKYTKLQADADGADFFHGMHVLRQDMATVFQREMSICSGDLSTVLLYGHGLPLSDRVRPGPAVAYWAPRALLVGVDWGRLNQLLTSTVSLEPGVIVTTAVAAEIARVAGLNTESTAVAATGLDFTDGSLSLFEALVHTSDPVRESRQHAGDASKQAALPPLGVYFPDHMSFRTRVHAGASVHEYALVTDSLAGAMLHRIPLGHPCQLAEIQRLVFNALFKSCFAASTAYAVDPTSRLPLTPDADPSLWGSEAVRVEMAAHNPPHSFLLSFLPPGTTEYICLEVAVSAENALPSVKRLAEFSTNTLPEQSAMLDAICHEQKMTEVARASESIPLLVHWLLRRFEENGRMDWSNGMEA</sequence>
<evidence type="ECO:0000256" key="5">
    <source>
        <dbReference type="ARBA" id="ARBA00023163"/>
    </source>
</evidence>
<comment type="function">
    <text evidence="7">Component of the Mediator complex, a coactivator involved in the regulated transcription of nearly all RNA polymerase II-dependent genes. Mediator functions as a bridge to convey information from gene-specific regulatory proteins to the basal RNA polymerase II transcription machinery. Mediator is recruited to promoters by direct interactions with regulatory proteins and serves as a scaffold for the assembly of a functional preinitiation complex with RNA polymerase II and the general transcription factors.</text>
</comment>
<keyword evidence="11" id="KW-1185">Reference proteome</keyword>
<keyword evidence="4 7" id="KW-0010">Activator</keyword>
<comment type="subcellular location">
    <subcellularLocation>
        <location evidence="1 7">Nucleus</location>
    </subcellularLocation>
</comment>
<evidence type="ECO:0000256" key="6">
    <source>
        <dbReference type="ARBA" id="ARBA00023242"/>
    </source>
</evidence>